<proteinExistence type="predicted"/>
<name>A0A9P1FDJ6_9DINO</name>
<evidence type="ECO:0000313" key="6">
    <source>
        <dbReference type="Proteomes" id="UP001152797"/>
    </source>
</evidence>
<dbReference type="EMBL" id="CAMXCT020000001">
    <property type="protein sequence ID" value="CAL1125396.1"/>
    <property type="molecule type" value="Genomic_DNA"/>
</dbReference>
<dbReference type="AlphaFoldDB" id="A0A9P1FDJ6"/>
<feature type="chain" id="PRO_5043271915" description="Secreted protein" evidence="3">
    <location>
        <begin position="25"/>
        <end position="410"/>
    </location>
</feature>
<dbReference type="EMBL" id="CAMXCT030000001">
    <property type="protein sequence ID" value="CAL4759333.1"/>
    <property type="molecule type" value="Genomic_DNA"/>
</dbReference>
<reference evidence="5 6" key="2">
    <citation type="submission" date="2024-05" db="EMBL/GenBank/DDBJ databases">
        <authorList>
            <person name="Chen Y."/>
            <person name="Shah S."/>
            <person name="Dougan E. K."/>
            <person name="Thang M."/>
            <person name="Chan C."/>
        </authorList>
    </citation>
    <scope>NUCLEOTIDE SEQUENCE [LARGE SCALE GENOMIC DNA]</scope>
</reference>
<dbReference type="Proteomes" id="UP001152797">
    <property type="component" value="Unassembled WGS sequence"/>
</dbReference>
<evidence type="ECO:0008006" key="7">
    <source>
        <dbReference type="Google" id="ProtNLM"/>
    </source>
</evidence>
<keyword evidence="6" id="KW-1185">Reference proteome</keyword>
<gene>
    <name evidence="4" type="ORF">C1SCF055_LOCUS611</name>
</gene>
<feature type="region of interest" description="Disordered" evidence="2">
    <location>
        <begin position="385"/>
        <end position="410"/>
    </location>
</feature>
<evidence type="ECO:0000256" key="3">
    <source>
        <dbReference type="SAM" id="SignalP"/>
    </source>
</evidence>
<feature type="compositionally biased region" description="Basic and acidic residues" evidence="2">
    <location>
        <begin position="385"/>
        <end position="396"/>
    </location>
</feature>
<evidence type="ECO:0000256" key="2">
    <source>
        <dbReference type="SAM" id="MobiDB-lite"/>
    </source>
</evidence>
<reference evidence="4" key="1">
    <citation type="submission" date="2022-10" db="EMBL/GenBank/DDBJ databases">
        <authorList>
            <person name="Chen Y."/>
            <person name="Dougan E. K."/>
            <person name="Chan C."/>
            <person name="Rhodes N."/>
            <person name="Thang M."/>
        </authorList>
    </citation>
    <scope>NUCLEOTIDE SEQUENCE</scope>
</reference>
<feature type="coiled-coil region" evidence="1">
    <location>
        <begin position="44"/>
        <end position="71"/>
    </location>
</feature>
<sequence length="410" mass="46830">MVYRSLIVGCFLIAPLVTNSTSQAEDIDLTRLNERRESAEAQRIRSAEALLKENRKEIERLQKRLDETRKWTQAQFNLAERDEINKPELVSQLMQRWQNHREQEIHRLLQFPDKSAGGIESGKALNTLLKHVGAAAYQNDIARRANPDHATPLYEATASTLVDGDLLKHLSYQSKTLGAKAVGRFNDAPMDINWPAELKHERFEKHRSMIETGRDSLLNQLGSNQGITPELEAQLREAVAVLNRDFQQYRKEWIQSPPSSGESRSHKYRDLCNAERHINKLVCTVYQVVEASGMKDVMPSEEFKPGNIEAFLAYMQRHNIEFAAPSNAIDRKAYYQVFNMMVRYYLDLAAAAKAEELLEEEIDYLKETDKELTDVVLGKTLSAETQDHCEKDETHEGGTTSNDVPWCPSP</sequence>
<evidence type="ECO:0000256" key="1">
    <source>
        <dbReference type="SAM" id="Coils"/>
    </source>
</evidence>
<dbReference type="EMBL" id="CAMXCT010000001">
    <property type="protein sequence ID" value="CAI3972021.1"/>
    <property type="molecule type" value="Genomic_DNA"/>
</dbReference>
<feature type="signal peptide" evidence="3">
    <location>
        <begin position="1"/>
        <end position="24"/>
    </location>
</feature>
<comment type="caution">
    <text evidence="4">The sequence shown here is derived from an EMBL/GenBank/DDBJ whole genome shotgun (WGS) entry which is preliminary data.</text>
</comment>
<accession>A0A9P1FDJ6</accession>
<keyword evidence="3" id="KW-0732">Signal</keyword>
<evidence type="ECO:0000313" key="4">
    <source>
        <dbReference type="EMBL" id="CAI3972021.1"/>
    </source>
</evidence>
<evidence type="ECO:0000313" key="5">
    <source>
        <dbReference type="EMBL" id="CAL4759333.1"/>
    </source>
</evidence>
<keyword evidence="1" id="KW-0175">Coiled coil</keyword>
<protein>
    <recommendedName>
        <fullName evidence="7">Secreted protein</fullName>
    </recommendedName>
</protein>
<organism evidence="4">
    <name type="scientific">Cladocopium goreaui</name>
    <dbReference type="NCBI Taxonomy" id="2562237"/>
    <lineage>
        <taxon>Eukaryota</taxon>
        <taxon>Sar</taxon>
        <taxon>Alveolata</taxon>
        <taxon>Dinophyceae</taxon>
        <taxon>Suessiales</taxon>
        <taxon>Symbiodiniaceae</taxon>
        <taxon>Cladocopium</taxon>
    </lineage>
</organism>